<dbReference type="Proteomes" id="UP000324233">
    <property type="component" value="Chromosome"/>
</dbReference>
<name>A0A5B9W747_9BACT</name>
<dbReference type="EMBL" id="CP042997">
    <property type="protein sequence ID" value="QEH36177.1"/>
    <property type="molecule type" value="Genomic_DNA"/>
</dbReference>
<protein>
    <submittedName>
        <fullName evidence="4">Acyl carrier protein</fullName>
    </submittedName>
</protein>
<dbReference type="AlphaFoldDB" id="A0A5B9W747"/>
<keyword evidence="1" id="KW-0596">Phosphopantetheine</keyword>
<dbReference type="OrthoDB" id="291628at2"/>
<dbReference type="Pfam" id="PF00550">
    <property type="entry name" value="PP-binding"/>
    <property type="match status" value="1"/>
</dbReference>
<gene>
    <name evidence="4" type="ORF">OJF2_47370</name>
</gene>
<evidence type="ECO:0000256" key="1">
    <source>
        <dbReference type="ARBA" id="ARBA00022450"/>
    </source>
</evidence>
<feature type="domain" description="Carrier" evidence="3">
    <location>
        <begin position="1"/>
        <end position="80"/>
    </location>
</feature>
<evidence type="ECO:0000256" key="2">
    <source>
        <dbReference type="ARBA" id="ARBA00022553"/>
    </source>
</evidence>
<evidence type="ECO:0000313" key="5">
    <source>
        <dbReference type="Proteomes" id="UP000324233"/>
    </source>
</evidence>
<evidence type="ECO:0000259" key="3">
    <source>
        <dbReference type="PROSITE" id="PS50075"/>
    </source>
</evidence>
<evidence type="ECO:0000313" key="4">
    <source>
        <dbReference type="EMBL" id="QEH36177.1"/>
    </source>
</evidence>
<keyword evidence="2" id="KW-0597">Phosphoprotein</keyword>
<dbReference type="KEGG" id="agv:OJF2_47370"/>
<dbReference type="Gene3D" id="1.10.1200.10">
    <property type="entry name" value="ACP-like"/>
    <property type="match status" value="1"/>
</dbReference>
<reference evidence="4 5" key="1">
    <citation type="submission" date="2019-08" db="EMBL/GenBank/DDBJ databases">
        <title>Deep-cultivation of Planctomycetes and their phenomic and genomic characterization uncovers novel biology.</title>
        <authorList>
            <person name="Wiegand S."/>
            <person name="Jogler M."/>
            <person name="Boedeker C."/>
            <person name="Pinto D."/>
            <person name="Vollmers J."/>
            <person name="Rivas-Marin E."/>
            <person name="Kohn T."/>
            <person name="Peeters S.H."/>
            <person name="Heuer A."/>
            <person name="Rast P."/>
            <person name="Oberbeckmann S."/>
            <person name="Bunk B."/>
            <person name="Jeske O."/>
            <person name="Meyerdierks A."/>
            <person name="Storesund J.E."/>
            <person name="Kallscheuer N."/>
            <person name="Luecker S."/>
            <person name="Lage O.M."/>
            <person name="Pohl T."/>
            <person name="Merkel B.J."/>
            <person name="Hornburger P."/>
            <person name="Mueller R.-W."/>
            <person name="Bruemmer F."/>
            <person name="Labrenz M."/>
            <person name="Spormann A.M."/>
            <person name="Op den Camp H."/>
            <person name="Overmann J."/>
            <person name="Amann R."/>
            <person name="Jetten M.S.M."/>
            <person name="Mascher T."/>
            <person name="Medema M.H."/>
            <person name="Devos D.P."/>
            <person name="Kaster A.-K."/>
            <person name="Ovreas L."/>
            <person name="Rohde M."/>
            <person name="Galperin M.Y."/>
            <person name="Jogler C."/>
        </authorList>
    </citation>
    <scope>NUCLEOTIDE SEQUENCE [LARGE SCALE GENOMIC DNA]</scope>
    <source>
        <strain evidence="4 5">OJF2</strain>
    </source>
</reference>
<dbReference type="PROSITE" id="PS00012">
    <property type="entry name" value="PHOSPHOPANTETHEINE"/>
    <property type="match status" value="1"/>
</dbReference>
<dbReference type="SUPFAM" id="SSF47336">
    <property type="entry name" value="ACP-like"/>
    <property type="match status" value="1"/>
</dbReference>
<dbReference type="PROSITE" id="PS50075">
    <property type="entry name" value="CARRIER"/>
    <property type="match status" value="1"/>
</dbReference>
<organism evidence="4 5">
    <name type="scientific">Aquisphaera giovannonii</name>
    <dbReference type="NCBI Taxonomy" id="406548"/>
    <lineage>
        <taxon>Bacteria</taxon>
        <taxon>Pseudomonadati</taxon>
        <taxon>Planctomycetota</taxon>
        <taxon>Planctomycetia</taxon>
        <taxon>Isosphaerales</taxon>
        <taxon>Isosphaeraceae</taxon>
        <taxon>Aquisphaera</taxon>
    </lineage>
</organism>
<dbReference type="InterPro" id="IPR009081">
    <property type="entry name" value="PP-bd_ACP"/>
</dbReference>
<accession>A0A5B9W747</accession>
<sequence length="97" mass="10805">MNGRDALRATLLELLEEEMGEDFGPIDEEADLREGLGLDSVDVVGLVMRVERHFRIRLAMEELMDVRQFAQLLDLVQSKLDGRGEEAGARGPQSHAA</sequence>
<dbReference type="InterPro" id="IPR006162">
    <property type="entry name" value="Ppantetheine_attach_site"/>
</dbReference>
<keyword evidence="5" id="KW-1185">Reference proteome</keyword>
<dbReference type="RefSeq" id="WP_148595891.1">
    <property type="nucleotide sequence ID" value="NZ_CP042997.1"/>
</dbReference>
<dbReference type="InterPro" id="IPR036736">
    <property type="entry name" value="ACP-like_sf"/>
</dbReference>
<proteinExistence type="predicted"/>